<keyword evidence="3" id="KW-1185">Reference proteome</keyword>
<dbReference type="PATRIC" id="fig|56193.3.peg.5356"/>
<protein>
    <submittedName>
        <fullName evidence="2">Uncharacterized protein</fullName>
    </submittedName>
</protein>
<dbReference type="RefSeq" id="WP_046766154.1">
    <property type="nucleotide sequence ID" value="NZ_LBIC01000021.1"/>
</dbReference>
<dbReference type="Proteomes" id="UP000033874">
    <property type="component" value="Unassembled WGS sequence"/>
</dbReference>
<name>A0A0M3AHU6_9SPHN</name>
<reference evidence="2 3" key="1">
    <citation type="submission" date="2015-04" db="EMBL/GenBank/DDBJ databases">
        <title>Genome sequence of aromatic hydrocarbons-degrading Sphingobium chungbukense DJ77.</title>
        <authorList>
            <person name="Kim Y.-C."/>
            <person name="Chae J.-C."/>
        </authorList>
    </citation>
    <scope>NUCLEOTIDE SEQUENCE [LARGE SCALE GENOMIC DNA]</scope>
    <source>
        <strain evidence="2 3">DJ77</strain>
    </source>
</reference>
<feature type="region of interest" description="Disordered" evidence="1">
    <location>
        <begin position="1"/>
        <end position="25"/>
    </location>
</feature>
<evidence type="ECO:0000313" key="3">
    <source>
        <dbReference type="Proteomes" id="UP000033874"/>
    </source>
</evidence>
<organism evidence="2 3">
    <name type="scientific">Sphingobium chungbukense</name>
    <dbReference type="NCBI Taxonomy" id="56193"/>
    <lineage>
        <taxon>Bacteria</taxon>
        <taxon>Pseudomonadati</taxon>
        <taxon>Pseudomonadota</taxon>
        <taxon>Alphaproteobacteria</taxon>
        <taxon>Sphingomonadales</taxon>
        <taxon>Sphingomonadaceae</taxon>
        <taxon>Sphingobium</taxon>
    </lineage>
</organism>
<sequence>MQFRLTYEGQLQASQPGSGAKRRDNKHDMRMAFHAQLRCLWAEMKVLNGNGGSGFLSIVNGQTHAGQHRISVDKVAEAHSQYGFEFVPLVTSELDLACDLDILMLRPETLGKTEWAGDIDNRLKTLLDALRIPEPQEQYRDRKDEAPERIFCLLEDDRLVTRVSVDTDMLLYDLNNPATADEVKLVITVKIRPLQIRPINLGFA</sequence>
<proteinExistence type="predicted"/>
<accession>A0A0M3AHU6</accession>
<dbReference type="EMBL" id="LBIC01000021">
    <property type="protein sequence ID" value="KKW89410.1"/>
    <property type="molecule type" value="Genomic_DNA"/>
</dbReference>
<gene>
    <name evidence="2" type="ORF">YP76_25370</name>
</gene>
<comment type="caution">
    <text evidence="2">The sequence shown here is derived from an EMBL/GenBank/DDBJ whole genome shotgun (WGS) entry which is preliminary data.</text>
</comment>
<evidence type="ECO:0000256" key="1">
    <source>
        <dbReference type="SAM" id="MobiDB-lite"/>
    </source>
</evidence>
<evidence type="ECO:0000313" key="2">
    <source>
        <dbReference type="EMBL" id="KKW89410.1"/>
    </source>
</evidence>
<dbReference type="AlphaFoldDB" id="A0A0M3AHU6"/>